<dbReference type="InterPro" id="IPR049163">
    <property type="entry name" value="Pif1-like_2B_dom"/>
</dbReference>
<dbReference type="PANTHER" id="PTHR10492">
    <property type="match status" value="1"/>
</dbReference>
<evidence type="ECO:0000256" key="1">
    <source>
        <dbReference type="RuleBase" id="RU363044"/>
    </source>
</evidence>
<dbReference type="GO" id="GO:0000723">
    <property type="term" value="P:telomere maintenance"/>
    <property type="evidence" value="ECO:0007669"/>
    <property type="project" value="InterPro"/>
</dbReference>
<keyword evidence="1" id="KW-0233">DNA recombination</keyword>
<reference evidence="4" key="1">
    <citation type="submission" date="1999-09" db="EMBL/GenBank/DDBJ databases">
        <title>Structural analysis of Arabidopsis thaliana chromosome 5. XI.</title>
        <authorList>
            <person name="Kaneko T."/>
            <person name="Katoh T."/>
            <person name="Asamizu E."/>
            <person name="Sato S."/>
            <person name="Nakamura Y."/>
            <person name="Kotani H."/>
            <person name="Tabata S."/>
        </authorList>
    </citation>
    <scope>NUCLEOTIDE SEQUENCE</scope>
</reference>
<evidence type="ECO:0000259" key="2">
    <source>
        <dbReference type="Pfam" id="PF05970"/>
    </source>
</evidence>
<dbReference type="Pfam" id="PF21530">
    <property type="entry name" value="Pif1_2B_dom"/>
    <property type="match status" value="1"/>
</dbReference>
<protein>
    <recommendedName>
        <fullName evidence="1">ATP-dependent DNA helicase</fullName>
        <ecNumber evidence="1">5.6.2.3</ecNumber>
    </recommendedName>
</protein>
<keyword evidence="1" id="KW-0234">DNA repair</keyword>
<dbReference type="EMBL" id="AP000421">
    <property type="protein sequence ID" value="BAB10021.1"/>
    <property type="molecule type" value="Genomic_DNA"/>
</dbReference>
<feature type="domain" description="DNA helicase Pif1-like DEAD-box helicase" evidence="2">
    <location>
        <begin position="106"/>
        <end position="273"/>
    </location>
</feature>
<dbReference type="AlphaFoldDB" id="Q9FYQ9"/>
<comment type="similarity">
    <text evidence="1">Belongs to the helicase family.</text>
</comment>
<keyword evidence="1" id="KW-0547">Nucleotide-binding</keyword>
<feature type="domain" description="DNA helicase Pif1-like 2B" evidence="3">
    <location>
        <begin position="336"/>
        <end position="384"/>
    </location>
</feature>
<dbReference type="InterPro" id="IPR027417">
    <property type="entry name" value="P-loop_NTPase"/>
</dbReference>
<dbReference type="GO" id="GO:0016887">
    <property type="term" value="F:ATP hydrolysis activity"/>
    <property type="evidence" value="ECO:0007669"/>
    <property type="project" value="RHEA"/>
</dbReference>
<evidence type="ECO:0000313" key="4">
    <source>
        <dbReference type="EMBL" id="BAB10021.1"/>
    </source>
</evidence>
<dbReference type="Gene3D" id="3.40.50.300">
    <property type="entry name" value="P-loop containing nucleotide triphosphate hydrolases"/>
    <property type="match status" value="1"/>
</dbReference>
<dbReference type="GO" id="GO:0043139">
    <property type="term" value="F:5'-3' DNA helicase activity"/>
    <property type="evidence" value="ECO:0007669"/>
    <property type="project" value="UniProtKB-EC"/>
</dbReference>
<comment type="cofactor">
    <cofactor evidence="1">
        <name>Mg(2+)</name>
        <dbReference type="ChEBI" id="CHEBI:18420"/>
    </cofactor>
</comment>
<keyword evidence="1" id="KW-0227">DNA damage</keyword>
<keyword evidence="1 4" id="KW-0347">Helicase</keyword>
<comment type="catalytic activity">
    <reaction evidence="1">
        <text>ATP + H2O = ADP + phosphate + H(+)</text>
        <dbReference type="Rhea" id="RHEA:13065"/>
        <dbReference type="ChEBI" id="CHEBI:15377"/>
        <dbReference type="ChEBI" id="CHEBI:15378"/>
        <dbReference type="ChEBI" id="CHEBI:30616"/>
        <dbReference type="ChEBI" id="CHEBI:43474"/>
        <dbReference type="ChEBI" id="CHEBI:456216"/>
        <dbReference type="EC" id="5.6.2.3"/>
    </reaction>
</comment>
<proteinExistence type="inferred from homology"/>
<keyword evidence="1" id="KW-0378">Hydrolase</keyword>
<dbReference type="SUPFAM" id="SSF52540">
    <property type="entry name" value="P-loop containing nucleoside triphosphate hydrolases"/>
    <property type="match status" value="2"/>
</dbReference>
<dbReference type="GO" id="GO:0006281">
    <property type="term" value="P:DNA repair"/>
    <property type="evidence" value="ECO:0007669"/>
    <property type="project" value="UniProtKB-KW"/>
</dbReference>
<dbReference type="InterPro" id="IPR010285">
    <property type="entry name" value="DNA_helicase_pif1-like_DEAD"/>
</dbReference>
<dbReference type="GO" id="GO:0005524">
    <property type="term" value="F:ATP binding"/>
    <property type="evidence" value="ECO:0007669"/>
    <property type="project" value="UniProtKB-KW"/>
</dbReference>
<organism evidence="4">
    <name type="scientific">Arabidopsis thaliana</name>
    <name type="common">Mouse-ear cress</name>
    <dbReference type="NCBI Taxonomy" id="3702"/>
    <lineage>
        <taxon>Eukaryota</taxon>
        <taxon>Viridiplantae</taxon>
        <taxon>Streptophyta</taxon>
        <taxon>Embryophyta</taxon>
        <taxon>Tracheophyta</taxon>
        <taxon>Spermatophyta</taxon>
        <taxon>Magnoliopsida</taxon>
        <taxon>eudicotyledons</taxon>
        <taxon>Gunneridae</taxon>
        <taxon>Pentapetalae</taxon>
        <taxon>rosids</taxon>
        <taxon>malvids</taxon>
        <taxon>Brassicales</taxon>
        <taxon>Brassicaceae</taxon>
        <taxon>Camelineae</taxon>
        <taxon>Arabidopsis</taxon>
    </lineage>
</organism>
<dbReference type="GO" id="GO:0006310">
    <property type="term" value="P:DNA recombination"/>
    <property type="evidence" value="ECO:0007669"/>
    <property type="project" value="UniProtKB-KW"/>
</dbReference>
<keyword evidence="1" id="KW-0067">ATP-binding</keyword>
<sequence>MRLQALVNYHHHPRFRKNSTLILLLPQLLEYYFKRSRLKESELQQYTLIEVEKVMHQYEHSLTEFKDMPKPDLDVINELGNSLLTQESQYNVHKEKKDHIKLFSTLNVQQKEVYDAVMESVENGLGKLFFLYGPRGIGKTYLYSTIISMLRSEKKIVLPVALSGIATLLLHAGRTAHSRFKIPLDVNEDSIWHIRPGTMLAELIEKIDLIIWDEAPMTHRYAFKALDKTLRDLMSMEKTEAKDQHFGGKTVLLGGDFRQTLPVIPQATNADKSLSESTYANITERTILTPRNETVDEITNYMLTQLPRTSNKYFSSDNIGKADTISTDYESLYTVEYLNSLEFRGLPKHKLTLKVGAPIMLLRNLNQKEDLCKCNGTRLIITRLGKRLIEGEIVTGTHAGLTILKPHNDAEKTVKNIVYKEIYNGLPT</sequence>
<dbReference type="Pfam" id="PF05970">
    <property type="entry name" value="PIF1"/>
    <property type="match status" value="1"/>
</dbReference>
<dbReference type="EC" id="5.6.2.3" evidence="1"/>
<dbReference type="PANTHER" id="PTHR10492:SF90">
    <property type="entry name" value="ATP-DEPENDENT DNA HELICASE"/>
    <property type="match status" value="1"/>
</dbReference>
<name>Q9FYQ9_ARATH</name>
<accession>Q9FYQ9</accession>
<evidence type="ECO:0000259" key="3">
    <source>
        <dbReference type="Pfam" id="PF21530"/>
    </source>
</evidence>